<name>A0AAD7MDF4_9AGAR</name>
<evidence type="ECO:0000313" key="3">
    <source>
        <dbReference type="Proteomes" id="UP001215598"/>
    </source>
</evidence>
<keyword evidence="3" id="KW-1185">Reference proteome</keyword>
<proteinExistence type="predicted"/>
<reference evidence="2" key="1">
    <citation type="submission" date="2023-03" db="EMBL/GenBank/DDBJ databases">
        <title>Massive genome expansion in bonnet fungi (Mycena s.s.) driven by repeated elements and novel gene families across ecological guilds.</title>
        <authorList>
            <consortium name="Lawrence Berkeley National Laboratory"/>
            <person name="Harder C.B."/>
            <person name="Miyauchi S."/>
            <person name="Viragh M."/>
            <person name="Kuo A."/>
            <person name="Thoen E."/>
            <person name="Andreopoulos B."/>
            <person name="Lu D."/>
            <person name="Skrede I."/>
            <person name="Drula E."/>
            <person name="Henrissat B."/>
            <person name="Morin E."/>
            <person name="Kohler A."/>
            <person name="Barry K."/>
            <person name="LaButti K."/>
            <person name="Morin E."/>
            <person name="Salamov A."/>
            <person name="Lipzen A."/>
            <person name="Mereny Z."/>
            <person name="Hegedus B."/>
            <person name="Baldrian P."/>
            <person name="Stursova M."/>
            <person name="Weitz H."/>
            <person name="Taylor A."/>
            <person name="Grigoriev I.V."/>
            <person name="Nagy L.G."/>
            <person name="Martin F."/>
            <person name="Kauserud H."/>
        </authorList>
    </citation>
    <scope>NUCLEOTIDE SEQUENCE</scope>
    <source>
        <strain evidence="2">CBHHK182m</strain>
    </source>
</reference>
<accession>A0AAD7MDF4</accession>
<organism evidence="2 3">
    <name type="scientific">Mycena metata</name>
    <dbReference type="NCBI Taxonomy" id="1033252"/>
    <lineage>
        <taxon>Eukaryota</taxon>
        <taxon>Fungi</taxon>
        <taxon>Dikarya</taxon>
        <taxon>Basidiomycota</taxon>
        <taxon>Agaricomycotina</taxon>
        <taxon>Agaricomycetes</taxon>
        <taxon>Agaricomycetidae</taxon>
        <taxon>Agaricales</taxon>
        <taxon>Marasmiineae</taxon>
        <taxon>Mycenaceae</taxon>
        <taxon>Mycena</taxon>
    </lineage>
</organism>
<protein>
    <submittedName>
        <fullName evidence="2">Uncharacterized protein</fullName>
    </submittedName>
</protein>
<evidence type="ECO:0000313" key="2">
    <source>
        <dbReference type="EMBL" id="KAJ7712199.1"/>
    </source>
</evidence>
<dbReference type="Proteomes" id="UP001215598">
    <property type="component" value="Unassembled WGS sequence"/>
</dbReference>
<dbReference type="AlphaFoldDB" id="A0AAD7MDF4"/>
<evidence type="ECO:0000256" key="1">
    <source>
        <dbReference type="SAM" id="MobiDB-lite"/>
    </source>
</evidence>
<feature type="region of interest" description="Disordered" evidence="1">
    <location>
        <begin position="1"/>
        <end position="20"/>
    </location>
</feature>
<gene>
    <name evidence="2" type="ORF">B0H16DRAFT_1814731</name>
</gene>
<feature type="compositionally biased region" description="Polar residues" evidence="1">
    <location>
        <begin position="153"/>
        <end position="162"/>
    </location>
</feature>
<comment type="caution">
    <text evidence="2">The sequence shown here is derived from an EMBL/GenBank/DDBJ whole genome shotgun (WGS) entry which is preliminary data.</text>
</comment>
<dbReference type="EMBL" id="JARKIB010000374">
    <property type="protein sequence ID" value="KAJ7712199.1"/>
    <property type="molecule type" value="Genomic_DNA"/>
</dbReference>
<feature type="region of interest" description="Disordered" evidence="1">
    <location>
        <begin position="149"/>
        <end position="174"/>
    </location>
</feature>
<sequence>MSTKQVAPAGHPPPPVGAIENGHPTPKYVLAWVCNPTVFFKNLGGGELGIVHDCNFSDAVSKNWRTQPKFGFGLRPLPYPGPDGNLYLISMFNKPDADHIKRVHNLAQDPLIESARVSMGVDKDESLEQTLQWYRWPLNWLQAEAVLARQESDSNGNELEGNQSEEDSELKSNA</sequence>